<dbReference type="PANTHER" id="PTHR47703">
    <property type="entry name" value="D-AMINOACID AMINOTRANSFERASE-LIKE PLP-DEPENDENT ENZYMES SUPERFAMILY PROTEIN"/>
    <property type="match status" value="1"/>
</dbReference>
<dbReference type="Gene3D" id="3.20.10.10">
    <property type="entry name" value="D-amino Acid Aminotransferase, subunit A, domain 2"/>
    <property type="match status" value="1"/>
</dbReference>
<reference evidence="1 2" key="1">
    <citation type="journal article" date="2022" name="Nat. Plants">
        <title>Genomes of leafy and leafless Platanthera orchids illuminate the evolution of mycoheterotrophy.</title>
        <authorList>
            <person name="Li M.H."/>
            <person name="Liu K.W."/>
            <person name="Li Z."/>
            <person name="Lu H.C."/>
            <person name="Ye Q.L."/>
            <person name="Zhang D."/>
            <person name="Wang J.Y."/>
            <person name="Li Y.F."/>
            <person name="Zhong Z.M."/>
            <person name="Liu X."/>
            <person name="Yu X."/>
            <person name="Liu D.K."/>
            <person name="Tu X.D."/>
            <person name="Liu B."/>
            <person name="Hao Y."/>
            <person name="Liao X.Y."/>
            <person name="Jiang Y.T."/>
            <person name="Sun W.H."/>
            <person name="Chen J."/>
            <person name="Chen Y.Q."/>
            <person name="Ai Y."/>
            <person name="Zhai J.W."/>
            <person name="Wu S.S."/>
            <person name="Zhou Z."/>
            <person name="Hsiao Y.Y."/>
            <person name="Wu W.L."/>
            <person name="Chen Y.Y."/>
            <person name="Lin Y.F."/>
            <person name="Hsu J.L."/>
            <person name="Li C.Y."/>
            <person name="Wang Z.W."/>
            <person name="Zhao X."/>
            <person name="Zhong W.Y."/>
            <person name="Ma X.K."/>
            <person name="Ma L."/>
            <person name="Huang J."/>
            <person name="Chen G.Z."/>
            <person name="Huang M.Z."/>
            <person name="Huang L."/>
            <person name="Peng D.H."/>
            <person name="Luo Y.B."/>
            <person name="Zou S.Q."/>
            <person name="Chen S.P."/>
            <person name="Lan S."/>
            <person name="Tsai W.C."/>
            <person name="Van de Peer Y."/>
            <person name="Liu Z.J."/>
        </authorList>
    </citation>
    <scope>NUCLEOTIDE SEQUENCE [LARGE SCALE GENOMIC DNA]</scope>
    <source>
        <strain evidence="1">Lor288</strain>
    </source>
</reference>
<proteinExistence type="predicted"/>
<dbReference type="Proteomes" id="UP001412067">
    <property type="component" value="Unassembled WGS sequence"/>
</dbReference>
<accession>A0ABR2MZJ3</accession>
<sequence length="279" mass="30533">MGASRFLVVNGRPHAGDVPPVSTLLESLPGAYTTTRTHGNATILLFWERHLRRLSNSVRLLADHRPDLLGGPDSTDHSSIRTLVGESLPMGLGLALAEMDEEITELAVTALVCSGGVSGSGALDLYLHIGFYVPPVFGAVGARLAIAGRGRDIADAKYSQWARVRKDLEKMRPPMVTELLLSNDGDRILEGSVTNFFVVCKAECREPNDSTYNFDKESSFELQTAPTTDGVLSGVMRQIVIEVCSSLRIPLREVAPSWSDRELWKEAFITRGDIIKNRI</sequence>
<dbReference type="SUPFAM" id="SSF56752">
    <property type="entry name" value="D-aminoacid aminotransferase-like PLP-dependent enzymes"/>
    <property type="match status" value="1"/>
</dbReference>
<gene>
    <name evidence="1" type="ORF">KSP40_PGU006395</name>
</gene>
<name>A0ABR2MZJ3_9ASPA</name>
<evidence type="ECO:0008006" key="3">
    <source>
        <dbReference type="Google" id="ProtNLM"/>
    </source>
</evidence>
<dbReference type="EMBL" id="JBBWWR010000003">
    <property type="protein sequence ID" value="KAK8968826.1"/>
    <property type="molecule type" value="Genomic_DNA"/>
</dbReference>
<evidence type="ECO:0000313" key="2">
    <source>
        <dbReference type="Proteomes" id="UP001412067"/>
    </source>
</evidence>
<organism evidence="1 2">
    <name type="scientific">Platanthera guangdongensis</name>
    <dbReference type="NCBI Taxonomy" id="2320717"/>
    <lineage>
        <taxon>Eukaryota</taxon>
        <taxon>Viridiplantae</taxon>
        <taxon>Streptophyta</taxon>
        <taxon>Embryophyta</taxon>
        <taxon>Tracheophyta</taxon>
        <taxon>Spermatophyta</taxon>
        <taxon>Magnoliopsida</taxon>
        <taxon>Liliopsida</taxon>
        <taxon>Asparagales</taxon>
        <taxon>Orchidaceae</taxon>
        <taxon>Orchidoideae</taxon>
        <taxon>Orchideae</taxon>
        <taxon>Orchidinae</taxon>
        <taxon>Platanthera</taxon>
    </lineage>
</organism>
<dbReference type="Pfam" id="PF01063">
    <property type="entry name" value="Aminotran_4"/>
    <property type="match status" value="1"/>
</dbReference>
<dbReference type="InterPro" id="IPR043132">
    <property type="entry name" value="BCAT-like_C"/>
</dbReference>
<keyword evidence="2" id="KW-1185">Reference proteome</keyword>
<dbReference type="PANTHER" id="PTHR47703:SF2">
    <property type="entry name" value="D-AMINOACID AMINOTRANSFERASE-LIKE PLP-DEPENDENT ENZYMES SUPERFAMILY PROTEIN"/>
    <property type="match status" value="1"/>
</dbReference>
<dbReference type="InterPro" id="IPR036038">
    <property type="entry name" value="Aminotransferase-like"/>
</dbReference>
<comment type="caution">
    <text evidence="1">The sequence shown here is derived from an EMBL/GenBank/DDBJ whole genome shotgun (WGS) entry which is preliminary data.</text>
</comment>
<evidence type="ECO:0000313" key="1">
    <source>
        <dbReference type="EMBL" id="KAK8968826.1"/>
    </source>
</evidence>
<protein>
    <recommendedName>
        <fullName evidence="3">Class IV aminotransferase</fullName>
    </recommendedName>
</protein>
<dbReference type="InterPro" id="IPR001544">
    <property type="entry name" value="Aminotrans_IV"/>
</dbReference>